<reference evidence="1 2" key="1">
    <citation type="submission" date="2023-08" db="EMBL/GenBank/DDBJ databases">
        <title>The draft genome sequence of Paracraurococcus sp. LOR1-02.</title>
        <authorList>
            <person name="Kingkaew E."/>
            <person name="Tanasupawat S."/>
        </authorList>
    </citation>
    <scope>NUCLEOTIDE SEQUENCE [LARGE SCALE GENOMIC DNA]</scope>
    <source>
        <strain evidence="1 2">LOR1-02</strain>
    </source>
</reference>
<comment type="caution">
    <text evidence="1">The sequence shown here is derived from an EMBL/GenBank/DDBJ whole genome shotgun (WGS) entry which is preliminary data.</text>
</comment>
<proteinExistence type="predicted"/>
<organism evidence="1 2">
    <name type="scientific">Paracraurococcus lichenis</name>
    <dbReference type="NCBI Taxonomy" id="3064888"/>
    <lineage>
        <taxon>Bacteria</taxon>
        <taxon>Pseudomonadati</taxon>
        <taxon>Pseudomonadota</taxon>
        <taxon>Alphaproteobacteria</taxon>
        <taxon>Acetobacterales</taxon>
        <taxon>Roseomonadaceae</taxon>
        <taxon>Paracraurococcus</taxon>
    </lineage>
</organism>
<keyword evidence="2" id="KW-1185">Reference proteome</keyword>
<evidence type="ECO:0000313" key="1">
    <source>
        <dbReference type="EMBL" id="MDO9712471.1"/>
    </source>
</evidence>
<accession>A0ABT9E8J1</accession>
<dbReference type="Proteomes" id="UP001243009">
    <property type="component" value="Unassembled WGS sequence"/>
</dbReference>
<sequence length="163" mass="17929">MLGWLKRQSWLKPAGLLLVGGVGGSAVAPIWQGAVTQYYADRQSASDKTEKAIRDFREAAMDFDHLVASFVIAISQDNKVNLEAKSRLLSNILNQKQLLEAAIPMLPAEVGPQVRAYETALRALNGTIPGIREVATMREFWERTSDLVVARSDLYAKLRSTGA</sequence>
<evidence type="ECO:0000313" key="2">
    <source>
        <dbReference type="Proteomes" id="UP001243009"/>
    </source>
</evidence>
<gene>
    <name evidence="1" type="ORF">Q7A36_29280</name>
</gene>
<dbReference type="RefSeq" id="WP_305107327.1">
    <property type="nucleotide sequence ID" value="NZ_JAUTWS010000048.1"/>
</dbReference>
<dbReference type="EMBL" id="JAUTWS010000048">
    <property type="protein sequence ID" value="MDO9712471.1"/>
    <property type="molecule type" value="Genomic_DNA"/>
</dbReference>
<name>A0ABT9E8J1_9PROT</name>
<protein>
    <submittedName>
        <fullName evidence="1">Uncharacterized protein</fullName>
    </submittedName>
</protein>